<name>A0ABS9XNP5_9ACTN</name>
<sequence>MAISLGMRVSGLLVVGAVAVAVAAFGGDGSGTPDRGGGGTTIVTVGPSSSARPFVAPEPSGPRESPAGEANRTVVPGSPSHHSRTATAAPRGTSSPTPSSSSGNRLLKSPVWLPPGPVSPDADSAPDPSSVYDRLRDPRHCRAALGVIPGSSSDPEWRVLRALADACLAVQGEGGSWSAAAQGYAGAAGKAGTCKGRAAYAVLGALLDFHRRYPGANAQLTTDSGARPACDYRIAGVETGGGTQVRPGDTVAIELRGTYFDQAELLRSGSVFIGGHRLAGAPVVRSRSGDRLVLSAVVPSLDRYPQRVDVAVRYAGTEARLRDALTVASPAAVPSPDGSSGTPQGVLTLGPLTADLSGP</sequence>
<feature type="region of interest" description="Disordered" evidence="1">
    <location>
        <begin position="26"/>
        <end position="133"/>
    </location>
</feature>
<feature type="compositionally biased region" description="Low complexity" evidence="1">
    <location>
        <begin position="85"/>
        <end position="103"/>
    </location>
</feature>
<evidence type="ECO:0000256" key="1">
    <source>
        <dbReference type="SAM" id="MobiDB-lite"/>
    </source>
</evidence>
<evidence type="ECO:0000313" key="4">
    <source>
        <dbReference type="Proteomes" id="UP001165270"/>
    </source>
</evidence>
<gene>
    <name evidence="3" type="ORF">MQN93_28575</name>
</gene>
<accession>A0ABS9XNP5</accession>
<keyword evidence="4" id="KW-1185">Reference proteome</keyword>
<keyword evidence="2" id="KW-0732">Signal</keyword>
<dbReference type="RefSeq" id="WP_242711835.1">
    <property type="nucleotide sequence ID" value="NZ_JALDAX010000012.1"/>
</dbReference>
<dbReference type="Proteomes" id="UP001165270">
    <property type="component" value="Unassembled WGS sequence"/>
</dbReference>
<proteinExistence type="predicted"/>
<feature type="chain" id="PRO_5045915798" evidence="2">
    <location>
        <begin position="24"/>
        <end position="359"/>
    </location>
</feature>
<reference evidence="3" key="1">
    <citation type="submission" date="2022-03" db="EMBL/GenBank/DDBJ databases">
        <title>Streptomyces 7R015 and 7R016 isolated from Barleria lupulina in Thailand.</title>
        <authorList>
            <person name="Kanchanasin P."/>
            <person name="Phongsopitanun W."/>
            <person name="Tanasupawat S."/>
        </authorList>
    </citation>
    <scope>NUCLEOTIDE SEQUENCE</scope>
    <source>
        <strain evidence="3">7R016</strain>
    </source>
</reference>
<feature type="signal peptide" evidence="2">
    <location>
        <begin position="1"/>
        <end position="23"/>
    </location>
</feature>
<feature type="compositionally biased region" description="Low complexity" evidence="1">
    <location>
        <begin position="119"/>
        <end position="132"/>
    </location>
</feature>
<protein>
    <submittedName>
        <fullName evidence="3">Uncharacterized protein</fullName>
    </submittedName>
</protein>
<feature type="compositionally biased region" description="Gly residues" evidence="1">
    <location>
        <begin position="26"/>
        <end position="40"/>
    </location>
</feature>
<evidence type="ECO:0000313" key="3">
    <source>
        <dbReference type="EMBL" id="MCI3243684.1"/>
    </source>
</evidence>
<dbReference type="EMBL" id="JALDAX010000012">
    <property type="protein sequence ID" value="MCI3243684.1"/>
    <property type="molecule type" value="Genomic_DNA"/>
</dbReference>
<comment type="caution">
    <text evidence="3">The sequence shown here is derived from an EMBL/GenBank/DDBJ whole genome shotgun (WGS) entry which is preliminary data.</text>
</comment>
<feature type="region of interest" description="Disordered" evidence="1">
    <location>
        <begin position="329"/>
        <end position="359"/>
    </location>
</feature>
<organism evidence="3 4">
    <name type="scientific">Streptomyces spinosisporus</name>
    <dbReference type="NCBI Taxonomy" id="2927582"/>
    <lineage>
        <taxon>Bacteria</taxon>
        <taxon>Bacillati</taxon>
        <taxon>Actinomycetota</taxon>
        <taxon>Actinomycetes</taxon>
        <taxon>Kitasatosporales</taxon>
        <taxon>Streptomycetaceae</taxon>
        <taxon>Streptomyces</taxon>
    </lineage>
</organism>
<evidence type="ECO:0000256" key="2">
    <source>
        <dbReference type="SAM" id="SignalP"/>
    </source>
</evidence>